<accession>A0A0E1W1H5</accession>
<proteinExistence type="predicted"/>
<dbReference type="RefSeq" id="WP_004192878.1">
    <property type="nucleotide sequence ID" value="NZ_CM000832.1"/>
</dbReference>
<dbReference type="EMBL" id="CM000832">
    <property type="protein sequence ID" value="EET06973.1"/>
    <property type="molecule type" value="Genomic_DNA"/>
</dbReference>
<dbReference type="HOGENOM" id="CLU_2877138_0_0_4"/>
<organism evidence="1">
    <name type="scientific">Burkholderia pseudomallei 1710a</name>
    <dbReference type="NCBI Taxonomy" id="320371"/>
    <lineage>
        <taxon>Bacteria</taxon>
        <taxon>Pseudomonadati</taxon>
        <taxon>Pseudomonadota</taxon>
        <taxon>Betaproteobacteria</taxon>
        <taxon>Burkholderiales</taxon>
        <taxon>Burkholderiaceae</taxon>
        <taxon>Burkholderia</taxon>
        <taxon>pseudomallei group</taxon>
    </lineage>
</organism>
<gene>
    <name evidence="1" type="ORF">BURPS1710A_1709</name>
</gene>
<reference evidence="1" key="1">
    <citation type="submission" date="2009-05" db="EMBL/GenBank/DDBJ databases">
        <authorList>
            <person name="Harkins D.M."/>
            <person name="DeShazer D."/>
            <person name="Woods D.E."/>
            <person name="Brinkac L.M."/>
            <person name="Brown K.A."/>
            <person name="Hung G.C."/>
            <person name="Tuanyok A."/>
            <person name="Zhang B."/>
            <person name="Nierman W.C."/>
        </authorList>
    </citation>
    <scope>NUCLEOTIDE SEQUENCE [LARGE SCALE GENOMIC DNA]</scope>
    <source>
        <strain evidence="1">1710a</strain>
    </source>
</reference>
<name>A0A0E1W1H5_BURPE</name>
<evidence type="ECO:0000313" key="1">
    <source>
        <dbReference type="EMBL" id="EET06973.1"/>
    </source>
</evidence>
<dbReference type="GeneID" id="93059768"/>
<evidence type="ECO:0008006" key="2">
    <source>
        <dbReference type="Google" id="ProtNLM"/>
    </source>
</evidence>
<protein>
    <recommendedName>
        <fullName evidence="2">Rod shape-determining protein MreB</fullName>
    </recommendedName>
</protein>
<dbReference type="Proteomes" id="UP000001812">
    <property type="component" value="Chromosome I"/>
</dbReference>
<dbReference type="AlphaFoldDB" id="A0A0E1W1H5"/>
<sequence length="63" mass="6925">MSRPPPPFLSTVSRRARTQGFPDYCPRASIGMIYPAPSCLYNFSSASAGPHRPADDTNHSETR</sequence>